<dbReference type="Gene3D" id="2.102.10.10">
    <property type="entry name" value="Rieske [2Fe-2S] iron-sulphur domain"/>
    <property type="match status" value="1"/>
</dbReference>
<keyword evidence="2" id="KW-0479">Metal-binding</keyword>
<evidence type="ECO:0000256" key="1">
    <source>
        <dbReference type="ARBA" id="ARBA00022714"/>
    </source>
</evidence>
<evidence type="ECO:0000256" key="4">
    <source>
        <dbReference type="ARBA" id="ARBA00023014"/>
    </source>
</evidence>
<dbReference type="InterPro" id="IPR036922">
    <property type="entry name" value="Rieske_2Fe-2S_sf"/>
</dbReference>
<dbReference type="PROSITE" id="PS51296">
    <property type="entry name" value="RIESKE"/>
    <property type="match status" value="1"/>
</dbReference>
<evidence type="ECO:0000256" key="3">
    <source>
        <dbReference type="ARBA" id="ARBA00023004"/>
    </source>
</evidence>
<sequence length="137" mass="14014">AGGIGTHQSIVAYSAICQHLGCPAPAISYYPPGTCSQTFNTGPPGPNSSPNQPFYIHCSCHGSTYDPVHSAAILTGPTVLPLPQVVLETDANGNIYAVGENGPPVNGHINTLQGDYGVSSTVPLAKEAPVILCSFPA</sequence>
<dbReference type="GO" id="GO:0051537">
    <property type="term" value="F:2 iron, 2 sulfur cluster binding"/>
    <property type="evidence" value="ECO:0007669"/>
    <property type="project" value="UniProtKB-KW"/>
</dbReference>
<proteinExistence type="predicted"/>
<reference evidence="7" key="1">
    <citation type="submission" date="2013-08" db="EMBL/GenBank/DDBJ databases">
        <authorList>
            <person name="Mendez C."/>
            <person name="Richter M."/>
            <person name="Ferrer M."/>
            <person name="Sanchez J."/>
        </authorList>
    </citation>
    <scope>NUCLEOTIDE SEQUENCE</scope>
</reference>
<keyword evidence="1" id="KW-0001">2Fe-2S</keyword>
<dbReference type="AlphaFoldDB" id="T1AGE0"/>
<keyword evidence="4" id="KW-0411">Iron-sulfur</keyword>
<name>T1AGE0_9ZZZZ</name>
<organism evidence="7">
    <name type="scientific">mine drainage metagenome</name>
    <dbReference type="NCBI Taxonomy" id="410659"/>
    <lineage>
        <taxon>unclassified sequences</taxon>
        <taxon>metagenomes</taxon>
        <taxon>ecological metagenomes</taxon>
    </lineage>
</organism>
<dbReference type="EMBL" id="AUZZ01002611">
    <property type="protein sequence ID" value="EQD59561.1"/>
    <property type="molecule type" value="Genomic_DNA"/>
</dbReference>
<dbReference type="Pfam" id="PF00355">
    <property type="entry name" value="Rieske"/>
    <property type="match status" value="1"/>
</dbReference>
<feature type="domain" description="Rieske" evidence="6">
    <location>
        <begin position="1"/>
        <end position="96"/>
    </location>
</feature>
<dbReference type="GO" id="GO:0046872">
    <property type="term" value="F:metal ion binding"/>
    <property type="evidence" value="ECO:0007669"/>
    <property type="project" value="UniProtKB-KW"/>
</dbReference>
<dbReference type="PANTHER" id="PTHR10134">
    <property type="entry name" value="CYTOCHROME B-C1 COMPLEX SUBUNIT RIESKE, MITOCHONDRIAL"/>
    <property type="match status" value="1"/>
</dbReference>
<dbReference type="InterPro" id="IPR017941">
    <property type="entry name" value="Rieske_2Fe-2S"/>
</dbReference>
<feature type="non-terminal residue" evidence="7">
    <location>
        <position position="1"/>
    </location>
</feature>
<keyword evidence="3" id="KW-0408">Iron</keyword>
<dbReference type="SUPFAM" id="SSF50022">
    <property type="entry name" value="ISP domain"/>
    <property type="match status" value="1"/>
</dbReference>
<dbReference type="InterPro" id="IPR014349">
    <property type="entry name" value="Rieske_Fe-S_prot"/>
</dbReference>
<evidence type="ECO:0000313" key="7">
    <source>
        <dbReference type="EMBL" id="EQD59561.1"/>
    </source>
</evidence>
<evidence type="ECO:0000256" key="5">
    <source>
        <dbReference type="ARBA" id="ARBA00023157"/>
    </source>
</evidence>
<gene>
    <name evidence="7" type="ORF">B2A_03918</name>
</gene>
<evidence type="ECO:0000256" key="2">
    <source>
        <dbReference type="ARBA" id="ARBA00022723"/>
    </source>
</evidence>
<evidence type="ECO:0000259" key="6">
    <source>
        <dbReference type="PROSITE" id="PS51296"/>
    </source>
</evidence>
<keyword evidence="5" id="KW-1015">Disulfide bond</keyword>
<reference evidence="7" key="2">
    <citation type="journal article" date="2014" name="ISME J.">
        <title>Microbial stratification in low pH oxic and suboxic macroscopic growths along an acid mine drainage.</title>
        <authorList>
            <person name="Mendez-Garcia C."/>
            <person name="Mesa V."/>
            <person name="Sprenger R.R."/>
            <person name="Richter M."/>
            <person name="Diez M.S."/>
            <person name="Solano J."/>
            <person name="Bargiela R."/>
            <person name="Golyshina O.V."/>
            <person name="Manteca A."/>
            <person name="Ramos J.L."/>
            <person name="Gallego J.R."/>
            <person name="Llorente I."/>
            <person name="Martins Dos Santos V.A."/>
            <person name="Jensen O.N."/>
            <person name="Pelaez A.I."/>
            <person name="Sanchez J."/>
            <person name="Ferrer M."/>
        </authorList>
    </citation>
    <scope>NUCLEOTIDE SEQUENCE</scope>
</reference>
<protein>
    <submittedName>
        <fullName evidence="7">Rieske iron-sulfur protein</fullName>
    </submittedName>
</protein>
<comment type="caution">
    <text evidence="7">The sequence shown here is derived from an EMBL/GenBank/DDBJ whole genome shotgun (WGS) entry which is preliminary data.</text>
</comment>
<accession>T1AGE0</accession>